<proteinExistence type="predicted"/>
<feature type="transmembrane region" description="Helical" evidence="1">
    <location>
        <begin position="183"/>
        <end position="201"/>
    </location>
</feature>
<dbReference type="KEGG" id="mhd:Marky_2199"/>
<evidence type="ECO:0000313" key="3">
    <source>
        <dbReference type="Proteomes" id="UP000007030"/>
    </source>
</evidence>
<dbReference type="HOGENOM" id="CLU_733146_0_0_0"/>
<keyword evidence="3" id="KW-1185">Reference proteome</keyword>
<gene>
    <name evidence="2" type="ordered locus">Marky_2199</name>
</gene>
<feature type="transmembrane region" description="Helical" evidence="1">
    <location>
        <begin position="264"/>
        <end position="282"/>
    </location>
</feature>
<keyword evidence="1" id="KW-1133">Transmembrane helix</keyword>
<feature type="transmembrane region" description="Helical" evidence="1">
    <location>
        <begin position="294"/>
        <end position="314"/>
    </location>
</feature>
<feature type="transmembrane region" description="Helical" evidence="1">
    <location>
        <begin position="77"/>
        <end position="100"/>
    </location>
</feature>
<evidence type="ECO:0000313" key="2">
    <source>
        <dbReference type="EMBL" id="AEB12920.1"/>
    </source>
</evidence>
<keyword evidence="1" id="KW-0812">Transmembrane</keyword>
<keyword evidence="1" id="KW-0472">Membrane</keyword>
<dbReference type="eggNOG" id="ENOG502Z7R2">
    <property type="taxonomic scope" value="Bacteria"/>
</dbReference>
<dbReference type="STRING" id="869210.Marky_2199"/>
<sequence>MARPGLNLARVLAGLMLGGLSGLFGVYWDIAWHIDRGRDAFFSPPHNLIYGAMLASVLVAGVGMFRERRRTPWHLMVAGRALHPGILTVAAGALLVLIFAPADDLWHRLFGPDISLWAPMHLIGLLGLGLASFGGLVTAEIERWWAAGPAYAWLSVGFGGLLLGWSTLLLAEYEYVVPAFSPVYHPVILAGLGAFVLVLLARLEPLPFAASAAALGYTLFRAALAGGLMLTAQLDLAGVSRPLIAVLLPAGVVADLLARWLPPWLLGGFVGGTALAASYPVFAEALWPDWVLGAAWPFALTAALLGGALGGWVARQLRPLEGTA</sequence>
<feature type="transmembrane region" description="Helical" evidence="1">
    <location>
        <begin position="208"/>
        <end position="230"/>
    </location>
</feature>
<dbReference type="Proteomes" id="UP000007030">
    <property type="component" value="Chromosome"/>
</dbReference>
<dbReference type="RefSeq" id="WP_013704965.1">
    <property type="nucleotide sequence ID" value="NC_015387.1"/>
</dbReference>
<dbReference type="AlphaFoldDB" id="F2NR71"/>
<reference evidence="2 3" key="1">
    <citation type="journal article" date="2012" name="Stand. Genomic Sci.">
        <title>Complete genome sequence of the aerobic, heterotroph Marinithermus hydrothermalis type strain (T1(T)) from a deep-sea hydrothermal vent chimney.</title>
        <authorList>
            <person name="Copeland A."/>
            <person name="Gu W."/>
            <person name="Yasawong M."/>
            <person name="Lapidus A."/>
            <person name="Lucas S."/>
            <person name="Deshpande S."/>
            <person name="Pagani I."/>
            <person name="Tapia R."/>
            <person name="Cheng J.F."/>
            <person name="Goodwin L.A."/>
            <person name="Pitluck S."/>
            <person name="Liolios K."/>
            <person name="Ivanova N."/>
            <person name="Mavromatis K."/>
            <person name="Mikhailova N."/>
            <person name="Pati A."/>
            <person name="Chen A."/>
            <person name="Palaniappan K."/>
            <person name="Land M."/>
            <person name="Pan C."/>
            <person name="Brambilla E.M."/>
            <person name="Rohde M."/>
            <person name="Tindall B.J."/>
            <person name="Sikorski J."/>
            <person name="Goker M."/>
            <person name="Detter J.C."/>
            <person name="Bristow J."/>
            <person name="Eisen J.A."/>
            <person name="Markowitz V."/>
            <person name="Hugenholtz P."/>
            <person name="Kyrpides N.C."/>
            <person name="Klenk H.P."/>
            <person name="Woyke T."/>
        </authorList>
    </citation>
    <scope>NUCLEOTIDE SEQUENCE [LARGE SCALE GENOMIC DNA]</scope>
    <source>
        <strain evidence="3">DSM 14884 / JCM 11576 / T1</strain>
    </source>
</reference>
<dbReference type="OrthoDB" id="150039at2"/>
<accession>F2NR71</accession>
<dbReference type="EMBL" id="CP002630">
    <property type="protein sequence ID" value="AEB12920.1"/>
    <property type="molecule type" value="Genomic_DNA"/>
</dbReference>
<feature type="transmembrane region" description="Helical" evidence="1">
    <location>
        <begin position="48"/>
        <end position="65"/>
    </location>
</feature>
<feature type="transmembrane region" description="Helical" evidence="1">
    <location>
        <begin position="151"/>
        <end position="171"/>
    </location>
</feature>
<feature type="transmembrane region" description="Helical" evidence="1">
    <location>
        <begin position="7"/>
        <end position="28"/>
    </location>
</feature>
<evidence type="ECO:0000256" key="1">
    <source>
        <dbReference type="SAM" id="Phobius"/>
    </source>
</evidence>
<feature type="transmembrane region" description="Helical" evidence="1">
    <location>
        <begin position="120"/>
        <end position="139"/>
    </location>
</feature>
<organism evidence="2 3">
    <name type="scientific">Marinithermus hydrothermalis (strain DSM 14884 / JCM 11576 / T1)</name>
    <dbReference type="NCBI Taxonomy" id="869210"/>
    <lineage>
        <taxon>Bacteria</taxon>
        <taxon>Thermotogati</taxon>
        <taxon>Deinococcota</taxon>
        <taxon>Deinococci</taxon>
        <taxon>Thermales</taxon>
        <taxon>Thermaceae</taxon>
        <taxon>Marinithermus</taxon>
    </lineage>
</organism>
<name>F2NR71_MARHT</name>
<protein>
    <submittedName>
        <fullName evidence="2">Uncharacterized protein</fullName>
    </submittedName>
</protein>